<name>A0AAV5GBJ4_CORAM</name>
<gene>
    <name evidence="1" type="ORF">CAT723_19340</name>
</gene>
<dbReference type="EMBL" id="BQKK01000004">
    <property type="protein sequence ID" value="GJN43455.1"/>
    <property type="molecule type" value="Genomic_DNA"/>
</dbReference>
<comment type="caution">
    <text evidence="1">The sequence shown here is derived from an EMBL/GenBank/DDBJ whole genome shotgun (WGS) entry which is preliminary data.</text>
</comment>
<reference evidence="1" key="1">
    <citation type="submission" date="2021-12" db="EMBL/GenBank/DDBJ databases">
        <title>Draft genome sequence of Corynebacterium ammoniagenes strain T-723.</title>
        <authorList>
            <person name="Matsuzawa M."/>
            <person name="Hiratani M."/>
            <person name="Abe I."/>
            <person name="Tsuji Y."/>
            <person name="Nakamura J."/>
        </authorList>
    </citation>
    <scope>NUCLEOTIDE SEQUENCE</scope>
    <source>
        <strain evidence="1">T-723</strain>
    </source>
</reference>
<proteinExistence type="predicted"/>
<dbReference type="AlphaFoldDB" id="A0AAV5GBJ4"/>
<evidence type="ECO:0000313" key="1">
    <source>
        <dbReference type="EMBL" id="GJN43455.1"/>
    </source>
</evidence>
<dbReference type="Proteomes" id="UP001054925">
    <property type="component" value="Unassembled WGS sequence"/>
</dbReference>
<dbReference type="RefSeq" id="WP_003846831.1">
    <property type="nucleotide sequence ID" value="NZ_BQKK01000004.1"/>
</dbReference>
<organism evidence="1 2">
    <name type="scientific">Corynebacterium ammoniagenes</name>
    <name type="common">Brevibacterium ammoniagenes</name>
    <dbReference type="NCBI Taxonomy" id="1697"/>
    <lineage>
        <taxon>Bacteria</taxon>
        <taxon>Bacillati</taxon>
        <taxon>Actinomycetota</taxon>
        <taxon>Actinomycetes</taxon>
        <taxon>Mycobacteriales</taxon>
        <taxon>Corynebacteriaceae</taxon>
        <taxon>Corynebacterium</taxon>
    </lineage>
</organism>
<evidence type="ECO:0000313" key="2">
    <source>
        <dbReference type="Proteomes" id="UP001054925"/>
    </source>
</evidence>
<protein>
    <submittedName>
        <fullName evidence="1">Uncharacterized protein</fullName>
    </submittedName>
</protein>
<accession>A0AAV5GBJ4</accession>
<sequence length="47" mass="5186">MSISVARTTNATILSNVPRDISEIERQAARPTGFAQFLARVFGYKSN</sequence>